<comment type="subcellular location">
    <subcellularLocation>
        <location evidence="1">Cell outer membrane</location>
    </subcellularLocation>
</comment>
<dbReference type="PANTHER" id="PTHR30026">
    <property type="entry name" value="OUTER MEMBRANE PROTEIN TOLC"/>
    <property type="match status" value="1"/>
</dbReference>
<evidence type="ECO:0000256" key="4">
    <source>
        <dbReference type="ARBA" id="ARBA00022452"/>
    </source>
</evidence>
<protein>
    <submittedName>
        <fullName evidence="8">Uncharacterized protein</fullName>
    </submittedName>
</protein>
<dbReference type="InterPro" id="IPR051906">
    <property type="entry name" value="TolC-like"/>
</dbReference>
<sequence length="418" mass="45805">MVYPAYGLEPTRTSDTYTLKNLFEDTWSRQPEAKAYATRLESLQARQKVSQSLVARPPTLELGGKGEKTQSGGLAAGGAGEFIAGLSVPIWLWGERSGSIAFADAETARLVKQQASVQLKVSAQLRGLFWEFELAKLEYNLAVSRLNNAKSLFKDVQARHKVGDLSRADLYQSESALANAEGSKAEAKANLILVVQNLKVLTGKPTDIDSFLNSQSVENSGTLSRLSERLPKLPSSFADLDTTHPVIQDLIAQVDVARTATELARAQTRQNPELQIYGTSGRPEVGVPIQQTVMLGIKIPFGSDARTQAQTLSNKANQIEAEERLIYEKNRLLSELDGAKARVETAGMRRDAAIRRAKLANETRRFFEKSFKFGETDLPTRLRIEQEATDASKQAAQAEVAYLAAISSLRQALGLIPE</sequence>
<evidence type="ECO:0000256" key="5">
    <source>
        <dbReference type="ARBA" id="ARBA00022692"/>
    </source>
</evidence>
<comment type="similarity">
    <text evidence="2">Belongs to the outer membrane factor (OMF) (TC 1.B.17) family.</text>
</comment>
<evidence type="ECO:0000256" key="7">
    <source>
        <dbReference type="ARBA" id="ARBA00023237"/>
    </source>
</evidence>
<keyword evidence="9" id="KW-1185">Reference proteome</keyword>
<evidence type="ECO:0000256" key="1">
    <source>
        <dbReference type="ARBA" id="ARBA00004442"/>
    </source>
</evidence>
<evidence type="ECO:0000256" key="6">
    <source>
        <dbReference type="ARBA" id="ARBA00023136"/>
    </source>
</evidence>
<proteinExistence type="inferred from homology"/>
<evidence type="ECO:0000256" key="3">
    <source>
        <dbReference type="ARBA" id="ARBA00022448"/>
    </source>
</evidence>
<organism evidence="8 9">
    <name type="scientific">Fluviibacter phosphoraccumulans</name>
    <dbReference type="NCBI Taxonomy" id="1751046"/>
    <lineage>
        <taxon>Bacteria</taxon>
        <taxon>Pseudomonadati</taxon>
        <taxon>Pseudomonadota</taxon>
        <taxon>Betaproteobacteria</taxon>
        <taxon>Rhodocyclales</taxon>
        <taxon>Fluviibacteraceae</taxon>
        <taxon>Fluviibacter</taxon>
    </lineage>
</organism>
<dbReference type="Proteomes" id="UP000463961">
    <property type="component" value="Chromosome"/>
</dbReference>
<dbReference type="Gene3D" id="1.20.1600.10">
    <property type="entry name" value="Outer membrane efflux proteins (OEP)"/>
    <property type="match status" value="1"/>
</dbReference>
<dbReference type="GO" id="GO:0009279">
    <property type="term" value="C:cell outer membrane"/>
    <property type="evidence" value="ECO:0007669"/>
    <property type="project" value="UniProtKB-SubCell"/>
</dbReference>
<evidence type="ECO:0000256" key="2">
    <source>
        <dbReference type="ARBA" id="ARBA00007613"/>
    </source>
</evidence>
<dbReference type="SUPFAM" id="SSF56954">
    <property type="entry name" value="Outer membrane efflux proteins (OEP)"/>
    <property type="match status" value="1"/>
</dbReference>
<keyword evidence="4" id="KW-1134">Transmembrane beta strand</keyword>
<keyword evidence="6" id="KW-0472">Membrane</keyword>
<name>A0A679IBH9_9RHOO</name>
<dbReference type="GO" id="GO:0015288">
    <property type="term" value="F:porin activity"/>
    <property type="evidence" value="ECO:0007669"/>
    <property type="project" value="TreeGrafter"/>
</dbReference>
<dbReference type="EMBL" id="AP022345">
    <property type="protein sequence ID" value="BBU69080.1"/>
    <property type="molecule type" value="Genomic_DNA"/>
</dbReference>
<dbReference type="GO" id="GO:1990281">
    <property type="term" value="C:efflux pump complex"/>
    <property type="evidence" value="ECO:0007669"/>
    <property type="project" value="TreeGrafter"/>
</dbReference>
<gene>
    <name evidence="8" type="ORF">ICHIAU1_13630</name>
</gene>
<reference evidence="9" key="1">
    <citation type="submission" date="2020-01" db="EMBL/GenBank/DDBJ databases">
        <title>Phosphoaccumulans saitamaens gen. nov., sp. nov., a polyphosphate accumulating bacterium isolated from surface river water.</title>
        <authorList>
            <person name="Watanabe K."/>
            <person name="Suda W."/>
        </authorList>
    </citation>
    <scope>NUCLEOTIDE SEQUENCE [LARGE SCALE GENOMIC DNA]</scope>
    <source>
        <strain evidence="9">ICHIAU1</strain>
    </source>
</reference>
<dbReference type="InterPro" id="IPR003423">
    <property type="entry name" value="OMP_efflux"/>
</dbReference>
<dbReference type="GO" id="GO:0015562">
    <property type="term" value="F:efflux transmembrane transporter activity"/>
    <property type="evidence" value="ECO:0007669"/>
    <property type="project" value="InterPro"/>
</dbReference>
<keyword evidence="3" id="KW-0813">Transport</keyword>
<keyword evidence="5" id="KW-0812">Transmembrane</keyword>
<accession>A0A679IBH9</accession>
<dbReference type="Pfam" id="PF02321">
    <property type="entry name" value="OEP"/>
    <property type="match status" value="1"/>
</dbReference>
<dbReference type="AlphaFoldDB" id="A0A679IBH9"/>
<dbReference type="PANTHER" id="PTHR30026:SF20">
    <property type="entry name" value="OUTER MEMBRANE PROTEIN TOLC"/>
    <property type="match status" value="1"/>
</dbReference>
<keyword evidence="7" id="KW-0998">Cell outer membrane</keyword>
<evidence type="ECO:0000313" key="8">
    <source>
        <dbReference type="EMBL" id="BBU69080.1"/>
    </source>
</evidence>
<evidence type="ECO:0000313" key="9">
    <source>
        <dbReference type="Proteomes" id="UP000463961"/>
    </source>
</evidence>